<protein>
    <recommendedName>
        <fullName evidence="6">Galactose oxidase</fullName>
    </recommendedName>
</protein>
<name>A0AA88H2G4_NAELO</name>
<gene>
    <name evidence="4" type="ORF">C9374_013482</name>
</gene>
<evidence type="ECO:0000313" key="4">
    <source>
        <dbReference type="EMBL" id="KAG2391997.1"/>
    </source>
</evidence>
<feature type="chain" id="PRO_5041714256" description="Galactose oxidase" evidence="3">
    <location>
        <begin position="27"/>
        <end position="402"/>
    </location>
</feature>
<feature type="signal peptide" evidence="3">
    <location>
        <begin position="1"/>
        <end position="26"/>
    </location>
</feature>
<keyword evidence="3" id="KW-0732">Signal</keyword>
<keyword evidence="5" id="KW-1185">Reference proteome</keyword>
<dbReference type="EMBL" id="PYSW02000006">
    <property type="protein sequence ID" value="KAG2391997.1"/>
    <property type="molecule type" value="Genomic_DNA"/>
</dbReference>
<organism evidence="4 5">
    <name type="scientific">Naegleria lovaniensis</name>
    <name type="common">Amoeba</name>
    <dbReference type="NCBI Taxonomy" id="51637"/>
    <lineage>
        <taxon>Eukaryota</taxon>
        <taxon>Discoba</taxon>
        <taxon>Heterolobosea</taxon>
        <taxon>Tetramitia</taxon>
        <taxon>Eutetramitia</taxon>
        <taxon>Vahlkampfiidae</taxon>
        <taxon>Naegleria</taxon>
    </lineage>
</organism>
<dbReference type="RefSeq" id="XP_044553891.1">
    <property type="nucleotide sequence ID" value="XM_044689363.1"/>
</dbReference>
<evidence type="ECO:0000256" key="3">
    <source>
        <dbReference type="SAM" id="SignalP"/>
    </source>
</evidence>
<accession>A0AA88H2G4</accession>
<dbReference type="SUPFAM" id="SSF117281">
    <property type="entry name" value="Kelch motif"/>
    <property type="match status" value="1"/>
</dbReference>
<comment type="caution">
    <text evidence="4">The sequence shown here is derived from an EMBL/GenBank/DDBJ whole genome shotgun (WGS) entry which is preliminary data.</text>
</comment>
<dbReference type="InterPro" id="IPR015915">
    <property type="entry name" value="Kelch-typ_b-propeller"/>
</dbReference>
<reference evidence="4 5" key="1">
    <citation type="journal article" date="2018" name="BMC Genomics">
        <title>The genome of Naegleria lovaniensis, the basis for a comparative approach to unravel pathogenicity factors of the human pathogenic amoeba N. fowleri.</title>
        <authorList>
            <person name="Liechti N."/>
            <person name="Schurch N."/>
            <person name="Bruggmann R."/>
            <person name="Wittwer M."/>
        </authorList>
    </citation>
    <scope>NUCLEOTIDE SEQUENCE [LARGE SCALE GENOMIC DNA]</scope>
    <source>
        <strain evidence="4 5">ATCC 30569</strain>
    </source>
</reference>
<dbReference type="PANTHER" id="PTHR46093:SF18">
    <property type="entry name" value="FIBRONECTIN TYPE-III DOMAIN-CONTAINING PROTEIN"/>
    <property type="match status" value="1"/>
</dbReference>
<dbReference type="Gene3D" id="2.120.10.80">
    <property type="entry name" value="Kelch-type beta propeller"/>
    <property type="match status" value="2"/>
</dbReference>
<sequence length="402" mass="45477">MIGVVRRESCLTFQLLLLLWLSLVCSIICGHWIGISHVVNGKYLRTRKFVNRNMEHKYRTSTPRLPTLAYGVEWKLINMQQEIPSPRFDFAYASTPDYSLSFLFGGVNSSWSIMNDFWILEHQHLKWTKIVKENNDDLWPPALRDAAAVFCLGDFYVFGGKSTGGSVSGDVWKFNLSLRKWSIVNRGKDEDQAKIASRFGHSAICIGNSFIVIFGGSDKNNNFYNQLHLFNNGTFTEIEPNGPVTIPPRMYTPIIFNPTDSSLFAFGGYVKISANESANNDELWQFDLLRKQWKQIEKQNSAIWPPSRSGHNLFKTTQFSNNFYVFGGELLNGLGTNDMYSFNVITSQWTVIPTQGNSSPPGRLGAAFIQKSYSSGEYILFGGVSGWTNTKVLGDEWLASLR</sequence>
<dbReference type="AlphaFoldDB" id="A0AA88H2G4"/>
<evidence type="ECO:0008006" key="6">
    <source>
        <dbReference type="Google" id="ProtNLM"/>
    </source>
</evidence>
<keyword evidence="2" id="KW-0677">Repeat</keyword>
<evidence type="ECO:0000256" key="2">
    <source>
        <dbReference type="ARBA" id="ARBA00022737"/>
    </source>
</evidence>
<dbReference type="GeneID" id="68105935"/>
<evidence type="ECO:0000256" key="1">
    <source>
        <dbReference type="ARBA" id="ARBA00022441"/>
    </source>
</evidence>
<evidence type="ECO:0000313" key="5">
    <source>
        <dbReference type="Proteomes" id="UP000816034"/>
    </source>
</evidence>
<keyword evidence="1" id="KW-0880">Kelch repeat</keyword>
<dbReference type="Proteomes" id="UP000816034">
    <property type="component" value="Unassembled WGS sequence"/>
</dbReference>
<dbReference type="Pfam" id="PF24681">
    <property type="entry name" value="Kelch_KLHDC2_KLHL20_DRC7"/>
    <property type="match status" value="2"/>
</dbReference>
<proteinExistence type="predicted"/>
<dbReference type="PANTHER" id="PTHR46093">
    <property type="entry name" value="ACYL-COA-BINDING DOMAIN-CONTAINING PROTEIN 5"/>
    <property type="match status" value="1"/>
</dbReference>